<proteinExistence type="predicted"/>
<dbReference type="InterPro" id="IPR004919">
    <property type="entry name" value="GmrSD_N"/>
</dbReference>
<name>A0A2N9Y489_9NEIS</name>
<dbReference type="Proteomes" id="UP000231094">
    <property type="component" value="Unassembled WGS sequence"/>
</dbReference>
<feature type="domain" description="GmrSD restriction endonucleases N-terminal" evidence="1">
    <location>
        <begin position="24"/>
        <end position="178"/>
    </location>
</feature>
<evidence type="ECO:0000313" key="3">
    <source>
        <dbReference type="Proteomes" id="UP000231094"/>
    </source>
</evidence>
<comment type="caution">
    <text evidence="2">The sequence shown here is derived from an EMBL/GenBank/DDBJ whole genome shotgun (WGS) entry which is preliminary data.</text>
</comment>
<evidence type="ECO:0000313" key="2">
    <source>
        <dbReference type="EMBL" id="PIT62456.1"/>
    </source>
</evidence>
<sequence>MSLKKEIDEARLQIHTDSYPMSIGELVNLYEDNELDINPDFQRLYRWNITQKSRLIESIFLGIPLPSIFVSQRDDGVWDVVDGLQRIATILSFMGKLKDMQDADKKYFEATKTKYLPSLYGKKWTDLDLELQRIFKREKIDIKIIKRESEQNAKFELFQRLNTGGSKLSAQEVRNCLLLMINKSAFEYVKKLSNNPDFLATLPISDKKSEEASYEEYVIRYFIQQHPNNELRANNENIGPYFDEAAINLFNSDSKFQYEHEEAIFKNTFQIINKALGEDAFKKYNFKERKYKGPISTPIFEIMTIIIANKIRQKQKITNEYIEKFSKQASEEIQMIPDKTRPIEKMRFTLEIANKLFKND</sequence>
<dbReference type="PANTHER" id="PTHR39639:SF1">
    <property type="entry name" value="DUF262 DOMAIN-CONTAINING PROTEIN"/>
    <property type="match status" value="1"/>
</dbReference>
<evidence type="ECO:0000259" key="1">
    <source>
        <dbReference type="Pfam" id="PF03235"/>
    </source>
</evidence>
<dbReference type="RefSeq" id="WP_100116284.1">
    <property type="nucleotide sequence ID" value="NZ_MEIV01000051.1"/>
</dbReference>
<accession>A0A2N9Y489</accession>
<gene>
    <name evidence="2" type="ORF">BHC47_05025</name>
</gene>
<dbReference type="PANTHER" id="PTHR39639">
    <property type="entry name" value="CHROMOSOME 16, WHOLE GENOME SHOTGUN SEQUENCE"/>
    <property type="match status" value="1"/>
</dbReference>
<reference evidence="2 3" key="1">
    <citation type="journal article" date="2017" name="MBio">
        <title>Type VI secretion-mediated competition in the bee gut microbiome.</title>
        <authorList>
            <person name="Steele M.I."/>
            <person name="Kwong W.K."/>
            <person name="Powell J.E."/>
            <person name="Whiteley M."/>
            <person name="Moran N.A."/>
        </authorList>
    </citation>
    <scope>NUCLEOTIDE SEQUENCE [LARGE SCALE GENOMIC DNA]</scope>
    <source>
        <strain evidence="2 3">PEB0171</strain>
    </source>
</reference>
<protein>
    <recommendedName>
        <fullName evidence="1">GmrSD restriction endonucleases N-terminal domain-containing protein</fullName>
    </recommendedName>
</protein>
<dbReference type="EMBL" id="MEIV01000051">
    <property type="protein sequence ID" value="PIT62456.1"/>
    <property type="molecule type" value="Genomic_DNA"/>
</dbReference>
<organism evidence="2 3">
    <name type="scientific">Snodgrassella alvi</name>
    <dbReference type="NCBI Taxonomy" id="1196083"/>
    <lineage>
        <taxon>Bacteria</taxon>
        <taxon>Pseudomonadati</taxon>
        <taxon>Pseudomonadota</taxon>
        <taxon>Betaproteobacteria</taxon>
        <taxon>Neisseriales</taxon>
        <taxon>Neisseriaceae</taxon>
        <taxon>Snodgrassella</taxon>
    </lineage>
</organism>
<dbReference type="AlphaFoldDB" id="A0A2N9Y489"/>
<dbReference type="Pfam" id="PF03235">
    <property type="entry name" value="GmrSD_N"/>
    <property type="match status" value="1"/>
</dbReference>